<proteinExistence type="predicted"/>
<sequence length="144" mass="16658">MPREKMSAVDKWLREKVSDKYVENLYSKTVIPDNYFGRFDKGLFYKYYSENDIDVANSDPLVGLLSFELDNEDKAVKECVETYGDKVISLLPSSNQAHANYLFKKLIDASADMTYEIPSVSGLLPMFDTSFKNQFYKFCFMQTT</sequence>
<reference evidence="1" key="1">
    <citation type="submission" date="2018-10" db="EMBL/GenBank/DDBJ databases">
        <title>Hidden diversity of soil giant viruses.</title>
        <authorList>
            <person name="Schulz F."/>
            <person name="Alteio L."/>
            <person name="Goudeau D."/>
            <person name="Ryan E.M."/>
            <person name="Malmstrom R.R."/>
            <person name="Blanchard J."/>
            <person name="Woyke T."/>
        </authorList>
    </citation>
    <scope>NUCLEOTIDE SEQUENCE</scope>
    <source>
        <strain evidence="1">HAV1</strain>
    </source>
</reference>
<dbReference type="EMBL" id="MK072300">
    <property type="protein sequence ID" value="AYV81749.1"/>
    <property type="molecule type" value="Genomic_DNA"/>
</dbReference>
<accession>A0A3G5A8Q7</accession>
<evidence type="ECO:0000313" key="1">
    <source>
        <dbReference type="EMBL" id="AYV81749.1"/>
    </source>
</evidence>
<protein>
    <submittedName>
        <fullName evidence="1">Uncharacterized protein</fullName>
    </submittedName>
</protein>
<name>A0A3G5A8Q7_9VIRU</name>
<gene>
    <name evidence="1" type="ORF">Harvfovirus58_7</name>
</gene>
<organism evidence="1">
    <name type="scientific">Harvfovirus sp</name>
    <dbReference type="NCBI Taxonomy" id="2487768"/>
    <lineage>
        <taxon>Viruses</taxon>
        <taxon>Varidnaviria</taxon>
        <taxon>Bamfordvirae</taxon>
        <taxon>Nucleocytoviricota</taxon>
        <taxon>Megaviricetes</taxon>
        <taxon>Imitervirales</taxon>
        <taxon>Mimiviridae</taxon>
        <taxon>Klosneuvirinae</taxon>
    </lineage>
</organism>